<gene>
    <name evidence="15" type="ORF">ACJMK2_032960</name>
</gene>
<dbReference type="PANTHER" id="PTHR21771">
    <property type="entry name" value="MITOCHONDRIA-EATING PROTEIN-RELATED"/>
    <property type="match status" value="1"/>
</dbReference>
<proteinExistence type="inferred from homology"/>
<dbReference type="AlphaFoldDB" id="A0ABD3X5J1"/>
<evidence type="ECO:0000256" key="9">
    <source>
        <dbReference type="ARBA" id="ARBA00023121"/>
    </source>
</evidence>
<evidence type="ECO:0000256" key="5">
    <source>
        <dbReference type="ARBA" id="ARBA00019863"/>
    </source>
</evidence>
<evidence type="ECO:0000256" key="2">
    <source>
        <dbReference type="ARBA" id="ARBA00004305"/>
    </source>
</evidence>
<dbReference type="Pfam" id="PF16026">
    <property type="entry name" value="MIEAP"/>
    <property type="match status" value="1"/>
</dbReference>
<dbReference type="PANTHER" id="PTHR21771:SF0">
    <property type="entry name" value="MITOCHONDRIA-EATING PROTEIN"/>
    <property type="match status" value="1"/>
</dbReference>
<comment type="caution">
    <text evidence="15">The sequence shown here is derived from an EMBL/GenBank/DDBJ whole genome shotgun (WGS) entry which is preliminary data.</text>
</comment>
<evidence type="ECO:0000256" key="4">
    <source>
        <dbReference type="ARBA" id="ARBA00008233"/>
    </source>
</evidence>
<sequence>MPLCGLKKSKNRDSSPPYSPDVQELQKLKERVQRLEKALEDAKEQKNELEHECSDLRRRLEEAKEDRLMTEIPHGVEHEKTKQGFQAEFSETQNMIERYTDKIDELQLQIDKQEGNVKQVQDMLEKEKGLKEKTEKEVKRLQKLLEENENALKEAQQELKNRTPEAASKSPVRDVSLEWKTKFEAASQELTKERGERMNKERELSRLASEKVQVQLETDKLKERIKELESRTTAGDDELNKAKDASQNNLLNQVKNLEEIVASYKQKLEDEKMAKDSALSRLTEAGNMHLLLHNNDVAEDSEANKKLADQFTKLYKNEWAFAFQNLQKIDKSDDEAIKILQDILGECYKYCQDSAETQLNRIEENMFLPPMVTSPKSPEPSQDSEPLSPVTPKQQQTPSSKIPRFNALQKQKTPSSDKKESHGSTNGHSKFSFKSKKSLKGSCVRVKGEKCPDIPAEVIKGIKGYRKRVAKLVVSIVQGELNQKLQQMPDLGEQVLSACAEYINQCCEICWNLCVQDPPYHLSWDIPSDRTFNADVYTVYTHAGSHIDFVVWPTLYSGSGGLVLAKGIAQGDGS</sequence>
<evidence type="ECO:0000256" key="1">
    <source>
        <dbReference type="ARBA" id="ARBA00004294"/>
    </source>
</evidence>
<dbReference type="EMBL" id="JBJQND010000004">
    <property type="protein sequence ID" value="KAL3880743.1"/>
    <property type="molecule type" value="Genomic_DNA"/>
</dbReference>
<organism evidence="15 16">
    <name type="scientific">Sinanodonta woodiana</name>
    <name type="common">Chinese pond mussel</name>
    <name type="synonym">Anodonta woodiana</name>
    <dbReference type="NCBI Taxonomy" id="1069815"/>
    <lineage>
        <taxon>Eukaryota</taxon>
        <taxon>Metazoa</taxon>
        <taxon>Spiralia</taxon>
        <taxon>Lophotrochozoa</taxon>
        <taxon>Mollusca</taxon>
        <taxon>Bivalvia</taxon>
        <taxon>Autobranchia</taxon>
        <taxon>Heteroconchia</taxon>
        <taxon>Palaeoheterodonta</taxon>
        <taxon>Unionida</taxon>
        <taxon>Unionoidea</taxon>
        <taxon>Unionidae</taxon>
        <taxon>Unioninae</taxon>
        <taxon>Sinanodonta</taxon>
    </lineage>
</organism>
<accession>A0ABD3X5J1</accession>
<evidence type="ECO:0000256" key="3">
    <source>
        <dbReference type="ARBA" id="ARBA00004496"/>
    </source>
</evidence>
<keyword evidence="8" id="KW-0175">Coiled coil</keyword>
<feature type="region of interest" description="Disordered" evidence="13">
    <location>
        <begin position="69"/>
        <end position="88"/>
    </location>
</feature>
<feature type="region of interest" description="Disordered" evidence="13">
    <location>
        <begin position="369"/>
        <end position="433"/>
    </location>
</feature>
<protein>
    <recommendedName>
        <fullName evidence="5">Mitochondria-eating protein</fullName>
    </recommendedName>
    <alternativeName>
        <fullName evidence="12">Spermatogenesis-associated protein 18</fullName>
    </alternativeName>
</protein>
<evidence type="ECO:0000256" key="6">
    <source>
        <dbReference type="ARBA" id="ARBA00022490"/>
    </source>
</evidence>
<dbReference type="InterPro" id="IPR026169">
    <property type="entry name" value="MIEAP"/>
</dbReference>
<evidence type="ECO:0000313" key="16">
    <source>
        <dbReference type="Proteomes" id="UP001634394"/>
    </source>
</evidence>
<keyword evidence="10" id="KW-0496">Mitochondrion</keyword>
<feature type="compositionally biased region" description="Basic and acidic residues" evidence="13">
    <location>
        <begin position="69"/>
        <end position="82"/>
    </location>
</feature>
<dbReference type="Gene3D" id="1.10.287.1490">
    <property type="match status" value="1"/>
</dbReference>
<feature type="domain" description="Mitochondria-eating protein C-terminal" evidence="14">
    <location>
        <begin position="495"/>
        <end position="569"/>
    </location>
</feature>
<keyword evidence="16" id="KW-1185">Reference proteome</keyword>
<keyword evidence="9" id="KW-0446">Lipid-binding</keyword>
<comment type="similarity">
    <text evidence="4">Belongs to the MIEAP family.</text>
</comment>
<evidence type="ECO:0000256" key="13">
    <source>
        <dbReference type="SAM" id="MobiDB-lite"/>
    </source>
</evidence>
<evidence type="ECO:0000256" key="8">
    <source>
        <dbReference type="ARBA" id="ARBA00023054"/>
    </source>
</evidence>
<evidence type="ECO:0000259" key="14">
    <source>
        <dbReference type="Pfam" id="PF16026"/>
    </source>
</evidence>
<dbReference type="GO" id="GO:0005741">
    <property type="term" value="C:mitochondrial outer membrane"/>
    <property type="evidence" value="ECO:0007669"/>
    <property type="project" value="UniProtKB-SubCell"/>
</dbReference>
<feature type="region of interest" description="Disordered" evidence="13">
    <location>
        <begin position="1"/>
        <end position="27"/>
    </location>
</feature>
<evidence type="ECO:0000256" key="10">
    <source>
        <dbReference type="ARBA" id="ARBA00023128"/>
    </source>
</evidence>
<reference evidence="15 16" key="1">
    <citation type="submission" date="2024-11" db="EMBL/GenBank/DDBJ databases">
        <title>Chromosome-level genome assembly of the freshwater bivalve Anodonta woodiana.</title>
        <authorList>
            <person name="Chen X."/>
        </authorList>
    </citation>
    <scope>NUCLEOTIDE SEQUENCE [LARGE SCALE GENOMIC DNA]</scope>
    <source>
        <strain evidence="15">MN2024</strain>
        <tissue evidence="15">Gills</tissue>
    </source>
</reference>
<name>A0ABD3X5J1_SINWO</name>
<dbReference type="Proteomes" id="UP001634394">
    <property type="component" value="Unassembled WGS sequence"/>
</dbReference>
<evidence type="ECO:0000256" key="11">
    <source>
        <dbReference type="ARBA" id="ARBA00023136"/>
    </source>
</evidence>
<keyword evidence="7" id="KW-1000">Mitochondrion outer membrane</keyword>
<evidence type="ECO:0000256" key="7">
    <source>
        <dbReference type="ARBA" id="ARBA00022787"/>
    </source>
</evidence>
<comment type="subcellular location">
    <subcellularLocation>
        <location evidence="3">Cytoplasm</location>
    </subcellularLocation>
    <subcellularLocation>
        <location evidence="2">Mitochondrion matrix</location>
    </subcellularLocation>
    <subcellularLocation>
        <location evidence="1">Mitochondrion outer membrane</location>
    </subcellularLocation>
</comment>
<feature type="compositionally biased region" description="Polar residues" evidence="13">
    <location>
        <begin position="374"/>
        <end position="400"/>
    </location>
</feature>
<evidence type="ECO:0000256" key="12">
    <source>
        <dbReference type="ARBA" id="ARBA00032687"/>
    </source>
</evidence>
<dbReference type="InterPro" id="IPR031981">
    <property type="entry name" value="MIEAP_C"/>
</dbReference>
<keyword evidence="6" id="KW-0963">Cytoplasm</keyword>
<evidence type="ECO:0000313" key="15">
    <source>
        <dbReference type="EMBL" id="KAL3880743.1"/>
    </source>
</evidence>
<dbReference type="GO" id="GO:0008289">
    <property type="term" value="F:lipid binding"/>
    <property type="evidence" value="ECO:0007669"/>
    <property type="project" value="UniProtKB-KW"/>
</dbReference>
<keyword evidence="11" id="KW-0472">Membrane</keyword>
<dbReference type="GO" id="GO:0005759">
    <property type="term" value="C:mitochondrial matrix"/>
    <property type="evidence" value="ECO:0007669"/>
    <property type="project" value="UniProtKB-SubCell"/>
</dbReference>